<dbReference type="SUPFAM" id="SSF50494">
    <property type="entry name" value="Trypsin-like serine proteases"/>
    <property type="match status" value="1"/>
</dbReference>
<dbReference type="RefSeq" id="WP_171711268.1">
    <property type="nucleotide sequence ID" value="NZ_JAAVLW010000005.1"/>
</dbReference>
<organism evidence="1 2">
    <name type="scientific">Bradyrhizobium archetypum</name>
    <dbReference type="NCBI Taxonomy" id="2721160"/>
    <lineage>
        <taxon>Bacteria</taxon>
        <taxon>Pseudomonadati</taxon>
        <taxon>Pseudomonadota</taxon>
        <taxon>Alphaproteobacteria</taxon>
        <taxon>Hyphomicrobiales</taxon>
        <taxon>Nitrobacteraceae</taxon>
        <taxon>Bradyrhizobium</taxon>
    </lineage>
</organism>
<dbReference type="Pfam" id="PF13365">
    <property type="entry name" value="Trypsin_2"/>
    <property type="match status" value="1"/>
</dbReference>
<sequence length="255" mass="27770">MITIDQYSLAALPIEMHFNDTHLSQGTGFVWSGPDRSFLITNWHNVSGRNPNTGKHLSPTAAEPNRLRVWFNAKGEMGSKLGKFVALRTEAGEPNWFVHPQHGKNVDVVALPLTSFPDVEMYPINKMENTNLQLSVGMDVYVLGYPYGLGGAGFPVWKRGSFATEPEISPAVQLHMFIDTASRPGMSGSPVIRRSWSTHLLEGNSISMGAATGTRFVGVYSGRMAAADPLDAQLGVAWPASLVSEIVSGQKRDDL</sequence>
<name>A0A7Y4M3F3_9BRAD</name>
<gene>
    <name evidence="1" type="ORF">HCN50_19560</name>
</gene>
<dbReference type="EMBL" id="JAAVLW010000005">
    <property type="protein sequence ID" value="NOJ48421.1"/>
    <property type="molecule type" value="Genomic_DNA"/>
</dbReference>
<dbReference type="InterPro" id="IPR009003">
    <property type="entry name" value="Peptidase_S1_PA"/>
</dbReference>
<accession>A0A7Y4M3F3</accession>
<reference evidence="1 2" key="1">
    <citation type="submission" date="2020-03" db="EMBL/GenBank/DDBJ databases">
        <title>Bradyrhizobium diversity isolated from nodules of Muelleranthus trifoliolatus.</title>
        <authorList>
            <person name="Klepa M."/>
            <person name="Helene L."/>
            <person name="Hungria M."/>
        </authorList>
    </citation>
    <scope>NUCLEOTIDE SEQUENCE [LARGE SCALE GENOMIC DNA]</scope>
    <source>
        <strain evidence="1 2">WSM 1744</strain>
    </source>
</reference>
<protein>
    <submittedName>
        <fullName evidence="1">Trypsin-like peptidase domain-containing protein</fullName>
    </submittedName>
</protein>
<proteinExistence type="predicted"/>
<dbReference type="InterPro" id="IPR043504">
    <property type="entry name" value="Peptidase_S1_PA_chymotrypsin"/>
</dbReference>
<dbReference type="AlphaFoldDB" id="A0A7Y4M3F3"/>
<keyword evidence="2" id="KW-1185">Reference proteome</keyword>
<dbReference type="Gene3D" id="2.40.10.10">
    <property type="entry name" value="Trypsin-like serine proteases"/>
    <property type="match status" value="1"/>
</dbReference>
<dbReference type="Proteomes" id="UP000528734">
    <property type="component" value="Unassembled WGS sequence"/>
</dbReference>
<comment type="caution">
    <text evidence="1">The sequence shown here is derived from an EMBL/GenBank/DDBJ whole genome shotgun (WGS) entry which is preliminary data.</text>
</comment>
<evidence type="ECO:0000313" key="1">
    <source>
        <dbReference type="EMBL" id="NOJ48421.1"/>
    </source>
</evidence>
<evidence type="ECO:0000313" key="2">
    <source>
        <dbReference type="Proteomes" id="UP000528734"/>
    </source>
</evidence>